<feature type="transmembrane region" description="Helical" evidence="1">
    <location>
        <begin position="90"/>
        <end position="113"/>
    </location>
</feature>
<feature type="transmembrane region" description="Helical" evidence="1">
    <location>
        <begin position="58"/>
        <end position="78"/>
    </location>
</feature>
<feature type="transmembrane region" description="Helical" evidence="1">
    <location>
        <begin position="125"/>
        <end position="149"/>
    </location>
</feature>
<evidence type="ECO:0000256" key="1">
    <source>
        <dbReference type="SAM" id="Phobius"/>
    </source>
</evidence>
<sequence length="239" mass="27773">MIYFIFELFFGAFEAFATLIISTTLFRIPIRSIYLRLLGVSFIISGMSLFLFNYLNVPYFLGEAINIGIIISFYLFFVHLRFWQSITVTMVGYVGANIILGITYLILSSFQLIEGNMIMNTPNGLLNLMTLQFIYSLISFHLTFVLYYFRWGFLFTLQPELQDRKLDYKNIQVISVIFLSLFTTLYVLHLGVYSDHIATSPITIIVVIAAGLLSLFTMFMLNRKRLQKEFLEIQQNIKL</sequence>
<feature type="transmembrane region" description="Helical" evidence="1">
    <location>
        <begin position="33"/>
        <end position="52"/>
    </location>
</feature>
<dbReference type="Proteomes" id="UP000480185">
    <property type="component" value="Unassembled WGS sequence"/>
</dbReference>
<feature type="transmembrane region" description="Helical" evidence="1">
    <location>
        <begin position="202"/>
        <end position="221"/>
    </location>
</feature>
<gene>
    <name evidence="2" type="ORF">GH754_13575</name>
</gene>
<reference evidence="2 3" key="1">
    <citation type="submission" date="2019-11" db="EMBL/GenBank/DDBJ databases">
        <authorList>
            <person name="Li J."/>
        </authorList>
    </citation>
    <scope>NUCLEOTIDE SEQUENCE [LARGE SCALE GENOMIC DNA]</scope>
    <source>
        <strain evidence="2 3">J4</strain>
    </source>
</reference>
<organism evidence="2 3">
    <name type="scientific">Salinibacillus xinjiangensis</name>
    <dbReference type="NCBI Taxonomy" id="1229268"/>
    <lineage>
        <taxon>Bacteria</taxon>
        <taxon>Bacillati</taxon>
        <taxon>Bacillota</taxon>
        <taxon>Bacilli</taxon>
        <taxon>Bacillales</taxon>
        <taxon>Bacillaceae</taxon>
        <taxon>Salinibacillus</taxon>
    </lineage>
</organism>
<feature type="transmembrane region" description="Helical" evidence="1">
    <location>
        <begin position="6"/>
        <end position="26"/>
    </location>
</feature>
<evidence type="ECO:0000313" key="2">
    <source>
        <dbReference type="EMBL" id="MRG87325.1"/>
    </source>
</evidence>
<feature type="transmembrane region" description="Helical" evidence="1">
    <location>
        <begin position="170"/>
        <end position="190"/>
    </location>
</feature>
<comment type="caution">
    <text evidence="2">The sequence shown here is derived from an EMBL/GenBank/DDBJ whole genome shotgun (WGS) entry which is preliminary data.</text>
</comment>
<keyword evidence="1" id="KW-0472">Membrane</keyword>
<evidence type="ECO:0000313" key="3">
    <source>
        <dbReference type="Proteomes" id="UP000480185"/>
    </source>
</evidence>
<protein>
    <submittedName>
        <fullName evidence="2">Uncharacterized protein</fullName>
    </submittedName>
</protein>
<dbReference type="OrthoDB" id="9861766at2"/>
<name>A0A6G1X8U5_9BACI</name>
<dbReference type="RefSeq" id="WP_153729212.1">
    <property type="nucleotide sequence ID" value="NZ_WJNH01000008.1"/>
</dbReference>
<dbReference type="AlphaFoldDB" id="A0A6G1X8U5"/>
<keyword evidence="1" id="KW-1133">Transmembrane helix</keyword>
<keyword evidence="3" id="KW-1185">Reference proteome</keyword>
<dbReference type="EMBL" id="WJNH01000008">
    <property type="protein sequence ID" value="MRG87325.1"/>
    <property type="molecule type" value="Genomic_DNA"/>
</dbReference>
<keyword evidence="1" id="KW-0812">Transmembrane</keyword>
<proteinExistence type="predicted"/>
<accession>A0A6G1X8U5</accession>